<organism evidence="2 3">
    <name type="scientific">Dryococelus australis</name>
    <dbReference type="NCBI Taxonomy" id="614101"/>
    <lineage>
        <taxon>Eukaryota</taxon>
        <taxon>Metazoa</taxon>
        <taxon>Ecdysozoa</taxon>
        <taxon>Arthropoda</taxon>
        <taxon>Hexapoda</taxon>
        <taxon>Insecta</taxon>
        <taxon>Pterygota</taxon>
        <taxon>Neoptera</taxon>
        <taxon>Polyneoptera</taxon>
        <taxon>Phasmatodea</taxon>
        <taxon>Verophasmatodea</taxon>
        <taxon>Anareolatae</taxon>
        <taxon>Phasmatidae</taxon>
        <taxon>Eurycanthinae</taxon>
        <taxon>Dryococelus</taxon>
    </lineage>
</organism>
<gene>
    <name evidence="2" type="ORF">PR048_001393</name>
</gene>
<evidence type="ECO:0000313" key="3">
    <source>
        <dbReference type="Proteomes" id="UP001159363"/>
    </source>
</evidence>
<feature type="region of interest" description="Disordered" evidence="1">
    <location>
        <begin position="30"/>
        <end position="51"/>
    </location>
</feature>
<accession>A0ABQ9IHC2</accession>
<name>A0ABQ9IHC2_9NEOP</name>
<dbReference type="Proteomes" id="UP001159363">
    <property type="component" value="Chromosome 1"/>
</dbReference>
<evidence type="ECO:0000313" key="2">
    <source>
        <dbReference type="EMBL" id="KAJ8896052.1"/>
    </source>
</evidence>
<reference evidence="2 3" key="1">
    <citation type="submission" date="2023-02" db="EMBL/GenBank/DDBJ databases">
        <title>LHISI_Scaffold_Assembly.</title>
        <authorList>
            <person name="Stuart O.P."/>
            <person name="Cleave R."/>
            <person name="Magrath M.J.L."/>
            <person name="Mikheyev A.S."/>
        </authorList>
    </citation>
    <scope>NUCLEOTIDE SEQUENCE [LARGE SCALE GENOMIC DNA]</scope>
    <source>
        <strain evidence="2">Daus_M_001</strain>
        <tissue evidence="2">Leg muscle</tissue>
    </source>
</reference>
<sequence>MILQWSVEDLSRNSSKLRRLPEAVLDQLDNHQPRRLPNGGNKVAKGVQKHTKRKYWKDTGTLRLVQFLL</sequence>
<proteinExistence type="predicted"/>
<keyword evidence="3" id="KW-1185">Reference proteome</keyword>
<protein>
    <submittedName>
        <fullName evidence="2">Uncharacterized protein</fullName>
    </submittedName>
</protein>
<comment type="caution">
    <text evidence="2">The sequence shown here is derived from an EMBL/GenBank/DDBJ whole genome shotgun (WGS) entry which is preliminary data.</text>
</comment>
<evidence type="ECO:0000256" key="1">
    <source>
        <dbReference type="SAM" id="MobiDB-lite"/>
    </source>
</evidence>
<dbReference type="EMBL" id="JARBHB010000001">
    <property type="protein sequence ID" value="KAJ8896052.1"/>
    <property type="molecule type" value="Genomic_DNA"/>
</dbReference>